<keyword evidence="2" id="KW-0689">Ribosomal protein</keyword>
<evidence type="ECO:0000256" key="3">
    <source>
        <dbReference type="ARBA" id="ARBA00023274"/>
    </source>
</evidence>
<dbReference type="InterPro" id="IPR022803">
    <property type="entry name" value="Ribosomal_uL5_dom_sf"/>
</dbReference>
<dbReference type="GO" id="GO:0003735">
    <property type="term" value="F:structural constituent of ribosome"/>
    <property type="evidence" value="ECO:0007669"/>
    <property type="project" value="InterPro"/>
</dbReference>
<evidence type="ECO:0000256" key="1">
    <source>
        <dbReference type="ARBA" id="ARBA00008553"/>
    </source>
</evidence>
<evidence type="ECO:0000259" key="4">
    <source>
        <dbReference type="Pfam" id="PF00281"/>
    </source>
</evidence>
<organism evidence="6">
    <name type="scientific">marine metagenome</name>
    <dbReference type="NCBI Taxonomy" id="408172"/>
    <lineage>
        <taxon>unclassified sequences</taxon>
        <taxon>metagenomes</taxon>
        <taxon>ecological metagenomes</taxon>
    </lineage>
</organism>
<dbReference type="GO" id="GO:0006412">
    <property type="term" value="P:translation"/>
    <property type="evidence" value="ECO:0007669"/>
    <property type="project" value="InterPro"/>
</dbReference>
<sequence length="182" mass="20635">MIPRLQKKYQEEIRTKLRGLDKYGNIHQVPKIDKIVVHMGVSPELGKEVLGDALKDMTTITGRKPTLNKAKVSVANFKLRQGMTTGCRVTLRRQTMYEFLDRLIATALPRIRDFRGINSKGFDGFGNFSVGIDDQSIFPEIDVDKVKHTQGMDITIVTTAKNDDDAYELLKEFGMPFDGNRK</sequence>
<comment type="similarity">
    <text evidence="1">Belongs to the universal ribosomal protein uL5 family.</text>
</comment>
<proteinExistence type="inferred from homology"/>
<dbReference type="FunFam" id="3.30.1440.10:FF:000001">
    <property type="entry name" value="50S ribosomal protein L5"/>
    <property type="match status" value="1"/>
</dbReference>
<dbReference type="AlphaFoldDB" id="A0A382ACC2"/>
<dbReference type="InterPro" id="IPR020930">
    <property type="entry name" value="Ribosomal_uL5_bac-type"/>
</dbReference>
<dbReference type="InterPro" id="IPR031309">
    <property type="entry name" value="Ribosomal_uL5_C"/>
</dbReference>
<evidence type="ECO:0000259" key="5">
    <source>
        <dbReference type="Pfam" id="PF00673"/>
    </source>
</evidence>
<dbReference type="GO" id="GO:1990904">
    <property type="term" value="C:ribonucleoprotein complex"/>
    <property type="evidence" value="ECO:0007669"/>
    <property type="project" value="UniProtKB-KW"/>
</dbReference>
<dbReference type="GO" id="GO:0005840">
    <property type="term" value="C:ribosome"/>
    <property type="evidence" value="ECO:0007669"/>
    <property type="project" value="UniProtKB-KW"/>
</dbReference>
<dbReference type="PANTHER" id="PTHR11994">
    <property type="entry name" value="60S RIBOSOMAL PROTEIN L11-RELATED"/>
    <property type="match status" value="1"/>
</dbReference>
<dbReference type="InterPro" id="IPR002132">
    <property type="entry name" value="Ribosomal_uL5"/>
</dbReference>
<feature type="domain" description="Large ribosomal subunit protein uL5 N-terminal" evidence="4">
    <location>
        <begin position="25"/>
        <end position="80"/>
    </location>
</feature>
<name>A0A382ACC2_9ZZZZ</name>
<dbReference type="SUPFAM" id="SSF55282">
    <property type="entry name" value="RL5-like"/>
    <property type="match status" value="1"/>
</dbReference>
<evidence type="ECO:0008006" key="7">
    <source>
        <dbReference type="Google" id="ProtNLM"/>
    </source>
</evidence>
<evidence type="ECO:0000313" key="6">
    <source>
        <dbReference type="EMBL" id="SVA99196.1"/>
    </source>
</evidence>
<feature type="domain" description="Large ribosomal subunit protein uL5 C-terminal" evidence="5">
    <location>
        <begin position="85"/>
        <end position="177"/>
    </location>
</feature>
<dbReference type="Gene3D" id="3.30.1440.10">
    <property type="match status" value="1"/>
</dbReference>
<dbReference type="HAMAP" id="MF_01333_B">
    <property type="entry name" value="Ribosomal_uL5_B"/>
    <property type="match status" value="1"/>
</dbReference>
<gene>
    <name evidence="6" type="ORF">METZ01_LOCUS152050</name>
</gene>
<dbReference type="PIRSF" id="PIRSF002161">
    <property type="entry name" value="Ribosomal_L5"/>
    <property type="match status" value="1"/>
</dbReference>
<dbReference type="EMBL" id="UINC01024803">
    <property type="protein sequence ID" value="SVA99196.1"/>
    <property type="molecule type" value="Genomic_DNA"/>
</dbReference>
<evidence type="ECO:0000256" key="2">
    <source>
        <dbReference type="ARBA" id="ARBA00022980"/>
    </source>
</evidence>
<protein>
    <recommendedName>
        <fullName evidence="7">50S ribosomal protein L5</fullName>
    </recommendedName>
</protein>
<keyword evidence="3" id="KW-0687">Ribonucleoprotein</keyword>
<accession>A0A382ACC2</accession>
<dbReference type="Pfam" id="PF00673">
    <property type="entry name" value="Ribosomal_L5_C"/>
    <property type="match status" value="1"/>
</dbReference>
<dbReference type="NCBIfam" id="NF000585">
    <property type="entry name" value="PRK00010.1"/>
    <property type="match status" value="1"/>
</dbReference>
<dbReference type="Pfam" id="PF00281">
    <property type="entry name" value="Ribosomal_L5"/>
    <property type="match status" value="1"/>
</dbReference>
<reference evidence="6" key="1">
    <citation type="submission" date="2018-05" db="EMBL/GenBank/DDBJ databases">
        <authorList>
            <person name="Lanie J.A."/>
            <person name="Ng W.-L."/>
            <person name="Kazmierczak K.M."/>
            <person name="Andrzejewski T.M."/>
            <person name="Davidsen T.M."/>
            <person name="Wayne K.J."/>
            <person name="Tettelin H."/>
            <person name="Glass J.I."/>
            <person name="Rusch D."/>
            <person name="Podicherti R."/>
            <person name="Tsui H.-C.T."/>
            <person name="Winkler M.E."/>
        </authorList>
    </citation>
    <scope>NUCLEOTIDE SEQUENCE</scope>
</reference>
<dbReference type="InterPro" id="IPR031310">
    <property type="entry name" value="Ribosomal_uL5_N"/>
</dbReference>